<keyword evidence="2" id="KW-0645">Protease</keyword>
<evidence type="ECO:0000259" key="6">
    <source>
        <dbReference type="PROSITE" id="PS50600"/>
    </source>
</evidence>
<evidence type="ECO:0000313" key="8">
    <source>
        <dbReference type="EMBL" id="CAD6917151.1"/>
    </source>
</evidence>
<feature type="region of interest" description="Disordered" evidence="5">
    <location>
        <begin position="714"/>
        <end position="736"/>
    </location>
</feature>
<dbReference type="GO" id="GO:0006508">
    <property type="term" value="P:proteolysis"/>
    <property type="evidence" value="ECO:0007669"/>
    <property type="project" value="UniProtKB-KW"/>
</dbReference>
<feature type="compositionally biased region" description="Polar residues" evidence="5">
    <location>
        <begin position="831"/>
        <end position="842"/>
    </location>
</feature>
<keyword evidence="4" id="KW-0863">Zinc-finger</keyword>
<feature type="compositionally biased region" description="Acidic residues" evidence="5">
    <location>
        <begin position="143"/>
        <end position="159"/>
    </location>
</feature>
<name>A0A9N8LM08_9BASI</name>
<dbReference type="Gene3D" id="3.40.395.10">
    <property type="entry name" value="Adenoviral Proteinase, Chain A"/>
    <property type="match status" value="1"/>
</dbReference>
<dbReference type="PROSITE" id="PS50966">
    <property type="entry name" value="ZF_SWIM"/>
    <property type="match status" value="1"/>
</dbReference>
<dbReference type="Proteomes" id="UP000836404">
    <property type="component" value="Unassembled WGS sequence"/>
</dbReference>
<evidence type="ECO:0000256" key="4">
    <source>
        <dbReference type="PROSITE-ProRule" id="PRU00325"/>
    </source>
</evidence>
<dbReference type="AlphaFoldDB" id="A0A9N8LM08"/>
<feature type="compositionally biased region" description="Basic and acidic residues" evidence="5">
    <location>
        <begin position="160"/>
        <end position="169"/>
    </location>
</feature>
<keyword evidence="4" id="KW-0479">Metal-binding</keyword>
<dbReference type="InterPro" id="IPR003653">
    <property type="entry name" value="Peptidase_C48_C"/>
</dbReference>
<dbReference type="GO" id="GO:0008270">
    <property type="term" value="F:zinc ion binding"/>
    <property type="evidence" value="ECO:0007669"/>
    <property type="project" value="UniProtKB-KW"/>
</dbReference>
<evidence type="ECO:0000256" key="3">
    <source>
        <dbReference type="ARBA" id="ARBA00022801"/>
    </source>
</evidence>
<feature type="domain" description="Ubiquitin-like protease family profile" evidence="6">
    <location>
        <begin position="897"/>
        <end position="1087"/>
    </location>
</feature>
<evidence type="ECO:0000256" key="2">
    <source>
        <dbReference type="ARBA" id="ARBA00022670"/>
    </source>
</evidence>
<feature type="compositionally biased region" description="Low complexity" evidence="5">
    <location>
        <begin position="843"/>
        <end position="862"/>
    </location>
</feature>
<reference evidence="8 9" key="1">
    <citation type="submission" date="2020-10" db="EMBL/GenBank/DDBJ databases">
        <authorList>
            <person name="Sedaghatjoo S."/>
        </authorList>
    </citation>
    <scope>NUCLEOTIDE SEQUENCE [LARGE SCALE GENOMIC DNA]</scope>
    <source>
        <strain evidence="8 9">LLFL</strain>
    </source>
</reference>
<evidence type="ECO:0008006" key="10">
    <source>
        <dbReference type="Google" id="ProtNLM"/>
    </source>
</evidence>
<evidence type="ECO:0000256" key="5">
    <source>
        <dbReference type="SAM" id="MobiDB-lite"/>
    </source>
</evidence>
<protein>
    <recommendedName>
        <fullName evidence="10">SWIM-type domain-containing protein</fullName>
    </recommendedName>
</protein>
<accession>A0A9N8LM08</accession>
<dbReference type="SUPFAM" id="SSF54001">
    <property type="entry name" value="Cysteine proteinases"/>
    <property type="match status" value="1"/>
</dbReference>
<comment type="similarity">
    <text evidence="1">Belongs to the peptidase C48 family.</text>
</comment>
<feature type="region of interest" description="Disordered" evidence="5">
    <location>
        <begin position="139"/>
        <end position="177"/>
    </location>
</feature>
<evidence type="ECO:0000256" key="1">
    <source>
        <dbReference type="ARBA" id="ARBA00005234"/>
    </source>
</evidence>
<feature type="region of interest" description="Disordered" evidence="5">
    <location>
        <begin position="760"/>
        <end position="817"/>
    </location>
</feature>
<evidence type="ECO:0000313" key="9">
    <source>
        <dbReference type="Proteomes" id="UP000836404"/>
    </source>
</evidence>
<feature type="domain" description="SWIM-type" evidence="7">
    <location>
        <begin position="671"/>
        <end position="705"/>
    </location>
</feature>
<dbReference type="PROSITE" id="PS50600">
    <property type="entry name" value="ULP_PROTEASE"/>
    <property type="match status" value="1"/>
</dbReference>
<proteinExistence type="inferred from homology"/>
<feature type="compositionally biased region" description="Basic and acidic residues" evidence="5">
    <location>
        <begin position="724"/>
        <end position="735"/>
    </location>
</feature>
<gene>
    <name evidence="8" type="ORF">JKILLFL_G9962</name>
</gene>
<evidence type="ECO:0000259" key="7">
    <source>
        <dbReference type="PROSITE" id="PS50966"/>
    </source>
</evidence>
<keyword evidence="9" id="KW-1185">Reference proteome</keyword>
<dbReference type="Pfam" id="PF02902">
    <property type="entry name" value="Peptidase_C48"/>
    <property type="match status" value="1"/>
</dbReference>
<feature type="compositionally biased region" description="Polar residues" evidence="5">
    <location>
        <begin position="793"/>
        <end position="806"/>
    </location>
</feature>
<keyword evidence="3" id="KW-0378">Hydrolase</keyword>
<dbReference type="InterPro" id="IPR007527">
    <property type="entry name" value="Znf_SWIM"/>
</dbReference>
<dbReference type="InterPro" id="IPR038765">
    <property type="entry name" value="Papain-like_cys_pep_sf"/>
</dbReference>
<dbReference type="PANTHER" id="PTHR33977">
    <property type="entry name" value="ZINC ION BINDING PROTEIN"/>
    <property type="match status" value="1"/>
</dbReference>
<dbReference type="GO" id="GO:0019783">
    <property type="term" value="F:ubiquitin-like protein peptidase activity"/>
    <property type="evidence" value="ECO:0007669"/>
    <property type="project" value="UniProtKB-ARBA"/>
</dbReference>
<dbReference type="EMBL" id="CAJHJF010001485">
    <property type="protein sequence ID" value="CAD6917151.1"/>
    <property type="molecule type" value="Genomic_DNA"/>
</dbReference>
<organism evidence="8 9">
    <name type="scientific">Tilletia laevis</name>
    <dbReference type="NCBI Taxonomy" id="157183"/>
    <lineage>
        <taxon>Eukaryota</taxon>
        <taxon>Fungi</taxon>
        <taxon>Dikarya</taxon>
        <taxon>Basidiomycota</taxon>
        <taxon>Ustilaginomycotina</taxon>
        <taxon>Exobasidiomycetes</taxon>
        <taxon>Tilletiales</taxon>
        <taxon>Tilletiaceae</taxon>
        <taxon>Tilletia</taxon>
    </lineage>
</organism>
<sequence length="1135" mass="127527">MRRNDEHNQSILQAVLQSRGAWAPSQNRLQGLTQRKSSKQKKEKWRLVTTCNTQHLYQWFESQFNDYSSHDLSTVPWVNLTWMGHPGDSPRDLSARPWFVQFGAGVNNNSKDIATLSRKETARIVVRAHFRCLGRCVPHPVGGDEEEEDETETDADADESESKIPENSKGKGTGLARGECPDGVRLLVEVKSSDLSQAEVYMRGHHVEAKPARLQYSRRLRLYLLDVGSRIGMTPALLKNEMLHGIESADLGALPRQFTRPPFRIPSHKKVEQLMKNLRSSKRLHQDPFAAVNIFVQRNPELTFGYQKLQVRAKSFKFSVGIKSLWSIQNLIRHHGRLMHLDSSWRNKNENRSPLTFVTITNEADHMVPCAAYLSANVTAASIGSLLTALQKEVMEEVERICDLGEKELNQLRKRDPQLVKRAADIQKRGAWQPAGVMIDKCTAELNAIKTVWPEVQVRLCQFHAIQAIGRWDTDSTQNLKNRKSPGISIAQKLLICIAFREAQRCRDGAEWSQFQTAFEKEVNSILARCTAAVRKQVVSYFRENWWNDTWRDIATDIGLEDTQTRDHANTNNTIERAFKTFDNIFLACRVNKRIDRLVHILATDWLPYYEQFSSSEPRVNPEVKQMMLDAHKLWELGTAIRPGPNNTFLVWDTITTTTKQGVTLKRAKEFTVNLQGRKLGCTCLKWRQTGKRCVHMHAVAIFVKMGDVSESTGSESGLFSKQLPRDPDESRVKLPSDTAVETLVAEVFAMDDGAVKTGVKPAKEAASQPDDPKANNIPSGTSAGRPAAAQPMQPSRSKTGSSLRFSQKPGKRPKAKADILREYYSQQTVQGVQGASSPSCDESTPQSATTAAEASTANPAQPKNPIPTYEEQIQGIIRKLDSEAAGIQLPGSKISTWLVGTDFKAFLSQQWLTGTLIALWCELVRLHYHVNPRKRPLDFQGEPVEPTRTCLTSVTLFTETWDEVVMKHRIEDMEQGSLLSQDKLVCPLHLGTNHWATAVVDVGKKTVTVINSIPNEAQAKSVLAFFQEFLPRRAEHEIGKGLLAVGRGSQPDDWILATDPAAESEYPRQRDNSSCGVVTCAVILAVAKGEAPTWQNCGYKEQYISIEEADKFRRKLLSHLVPHIRFVDSKPAEK</sequence>
<comment type="caution">
    <text evidence="8">The sequence shown here is derived from an EMBL/GenBank/DDBJ whole genome shotgun (WGS) entry which is preliminary data.</text>
</comment>
<keyword evidence="4" id="KW-0862">Zinc</keyword>
<dbReference type="GO" id="GO:0008234">
    <property type="term" value="F:cysteine-type peptidase activity"/>
    <property type="evidence" value="ECO:0007669"/>
    <property type="project" value="InterPro"/>
</dbReference>
<dbReference type="PANTHER" id="PTHR33977:SF1">
    <property type="entry name" value="ZINC ION BINDING PROTEIN"/>
    <property type="match status" value="1"/>
</dbReference>
<feature type="region of interest" description="Disordered" evidence="5">
    <location>
        <begin position="831"/>
        <end position="868"/>
    </location>
</feature>